<evidence type="ECO:0000313" key="2">
    <source>
        <dbReference type="Proteomes" id="UP000221101"/>
    </source>
</evidence>
<dbReference type="Proteomes" id="UP000221101">
    <property type="component" value="Unassembled WGS sequence"/>
</dbReference>
<dbReference type="RefSeq" id="WP_099142855.1">
    <property type="nucleotide sequence ID" value="NZ_CAWNOR010000056.1"/>
</dbReference>
<sequence>MGKALNLYLAKKAIEHINNTLGIISPNRLPEHLLFPPSNRTFYNRRLQTLREKGKETLNNYYKNRADDAIKKDPNIINKEPGITNPARYYAAKTPQEHIIRQRLISNNYAIEAGVGNCNEKSQIAFTYLLLRGARPLERFVIINEMGISDHAFIVIGRNQGEPHQSESWNHEAVICDPWDDNVFLAIGRDLSTFFNGTLRLMYRYE</sequence>
<evidence type="ECO:0008006" key="3">
    <source>
        <dbReference type="Google" id="ProtNLM"/>
    </source>
</evidence>
<proteinExistence type="predicted"/>
<name>A0A2D0L5E3_9GAMM</name>
<keyword evidence="2" id="KW-1185">Reference proteome</keyword>
<evidence type="ECO:0000313" key="1">
    <source>
        <dbReference type="EMBL" id="PHM70916.1"/>
    </source>
</evidence>
<comment type="caution">
    <text evidence="1">The sequence shown here is derived from an EMBL/GenBank/DDBJ whole genome shotgun (WGS) entry which is preliminary data.</text>
</comment>
<dbReference type="AlphaFoldDB" id="A0A2D0L5E3"/>
<accession>A0A2D0L5E3</accession>
<protein>
    <recommendedName>
        <fullName evidence="3">Transglutaminase-like domain-containing protein</fullName>
    </recommendedName>
</protein>
<organism evidence="1 2">
    <name type="scientific">Xenorhabdus kozodoii</name>
    <dbReference type="NCBI Taxonomy" id="351676"/>
    <lineage>
        <taxon>Bacteria</taxon>
        <taxon>Pseudomonadati</taxon>
        <taxon>Pseudomonadota</taxon>
        <taxon>Gammaproteobacteria</taxon>
        <taxon>Enterobacterales</taxon>
        <taxon>Morganellaceae</taxon>
        <taxon>Xenorhabdus</taxon>
    </lineage>
</organism>
<dbReference type="OrthoDB" id="9152014at2"/>
<gene>
    <name evidence="1" type="ORF">Xkoz_02925</name>
</gene>
<reference evidence="1 2" key="1">
    <citation type="journal article" date="2017" name="Nat. Microbiol.">
        <title>Natural product diversity associated with the nematode symbionts Photorhabdus and Xenorhabdus.</title>
        <authorList>
            <person name="Tobias N.J."/>
            <person name="Wolff H."/>
            <person name="Djahanschiri B."/>
            <person name="Grundmann F."/>
            <person name="Kronenwerth M."/>
            <person name="Shi Y.M."/>
            <person name="Simonyi S."/>
            <person name="Grun P."/>
            <person name="Shapiro-Ilan D."/>
            <person name="Pidot S.J."/>
            <person name="Stinear T.P."/>
            <person name="Ebersberger I."/>
            <person name="Bode H.B."/>
        </authorList>
    </citation>
    <scope>NUCLEOTIDE SEQUENCE [LARGE SCALE GENOMIC DNA]</scope>
    <source>
        <strain evidence="1 2">DSM 17907</strain>
    </source>
</reference>
<dbReference type="EMBL" id="NJCX01000022">
    <property type="protein sequence ID" value="PHM70916.1"/>
    <property type="molecule type" value="Genomic_DNA"/>
</dbReference>